<organism evidence="6 7">
    <name type="scientific">Candidatus Blautia pullicola</name>
    <dbReference type="NCBI Taxonomy" id="2838498"/>
    <lineage>
        <taxon>Bacteria</taxon>
        <taxon>Bacillati</taxon>
        <taxon>Bacillota</taxon>
        <taxon>Clostridia</taxon>
        <taxon>Lachnospirales</taxon>
        <taxon>Lachnospiraceae</taxon>
        <taxon>Blautia</taxon>
    </lineage>
</organism>
<sequence length="686" mass="74384">MRKKQVKGLLIGLAVAAVAGGGIWFAAGKLKDTSVSAYAVTDLSQMVFGSTTSLEGNITSSVSQEVRLMDKQIVSKVYVQEGQEVKEGDPLLSYDMTLVNIDLEMEKLSKQQLEIKKKGLENELEKLEKDKKKAVSSKGEYAVQPLGSRGNRWKAVPLAAAENPQVSEENLQQGEAGGQGSTEGGDAGSGTETGASQGHDNQGETSQGGNGENGDSGTVPGEVPGAGDGQPGAGGDGNQGGTGDGQDGQNPGEPNPGGSQEGGDQGEEDPDKKPGEETPQEPQEPLKPSGVYKRLYGDITIDQADFPEDDAVIENAIPFRGSGTKEDPYRYLCTKGVLLQGAFLNWVGGFDQEGQKTLQPQYCLLEVHGEDKEEGVLLAAMLLDGTAIAEPLQPDMWFLTSLGKNQWEEPVPPEDEEVPGDGEWMDFPEDWGEMIPQDDIVSGYSKEELEKAITQKKQDIAAAALDLKEADIKIKKVEQKLKDETIKSTINGTVKKVGDPTKGEVDGEPFIVVESTGGAYVQGMVNEYLLSSLQPGQVLTGMAYESGNVFEAEIKEISPYPRDNYYMSGQDMSFYPFTAVIPEGQGFKEYEMVTMDLPQTEGNMSGIYISREFIRSKDGQDYVYKEDKHHRLVKQPVKTGKTFYGSTVEIKEGITQEDYLAFPYGKTVKEGAKVKRASIDEWYNSF</sequence>
<dbReference type="AlphaFoldDB" id="A0A9D2FU31"/>
<comment type="caution">
    <text evidence="6">The sequence shown here is derived from an EMBL/GenBank/DDBJ whole genome shotgun (WGS) entry which is preliminary data.</text>
</comment>
<protein>
    <recommendedName>
        <fullName evidence="5">YknX-like barrel-sandwich hybrid domain-containing protein</fullName>
    </recommendedName>
</protein>
<dbReference type="GO" id="GO:0030313">
    <property type="term" value="C:cell envelope"/>
    <property type="evidence" value="ECO:0007669"/>
    <property type="project" value="UniProtKB-SubCell"/>
</dbReference>
<evidence type="ECO:0000313" key="6">
    <source>
        <dbReference type="EMBL" id="HIZ66702.1"/>
    </source>
</evidence>
<dbReference type="InterPro" id="IPR050465">
    <property type="entry name" value="UPF0194_transport"/>
</dbReference>
<feature type="compositionally biased region" description="Gly residues" evidence="4">
    <location>
        <begin position="224"/>
        <end position="246"/>
    </location>
</feature>
<feature type="coiled-coil region" evidence="3">
    <location>
        <begin position="446"/>
        <end position="487"/>
    </location>
</feature>
<feature type="compositionally biased region" description="Gly residues" evidence="4">
    <location>
        <begin position="175"/>
        <end position="188"/>
    </location>
</feature>
<reference evidence="6" key="1">
    <citation type="journal article" date="2021" name="PeerJ">
        <title>Extensive microbial diversity within the chicken gut microbiome revealed by metagenomics and culture.</title>
        <authorList>
            <person name="Gilroy R."/>
            <person name="Ravi A."/>
            <person name="Getino M."/>
            <person name="Pursley I."/>
            <person name="Horton D.L."/>
            <person name="Alikhan N.F."/>
            <person name="Baker D."/>
            <person name="Gharbi K."/>
            <person name="Hall N."/>
            <person name="Watson M."/>
            <person name="Adriaenssens E.M."/>
            <person name="Foster-Nyarko E."/>
            <person name="Jarju S."/>
            <person name="Secka A."/>
            <person name="Antonio M."/>
            <person name="Oren A."/>
            <person name="Chaudhuri R.R."/>
            <person name="La Ragione R."/>
            <person name="Hildebrand F."/>
            <person name="Pallen M.J."/>
        </authorList>
    </citation>
    <scope>NUCLEOTIDE SEQUENCE</scope>
    <source>
        <strain evidence="6">1068</strain>
    </source>
</reference>
<gene>
    <name evidence="6" type="ORF">H9809_12545</name>
</gene>
<keyword evidence="2 3" id="KW-0175">Coiled coil</keyword>
<dbReference type="PANTHER" id="PTHR32347:SF14">
    <property type="entry name" value="EFFLUX SYSTEM COMPONENT YKNX-RELATED"/>
    <property type="match status" value="1"/>
</dbReference>
<dbReference type="InterPro" id="IPR058639">
    <property type="entry name" value="BSH_YknX-like"/>
</dbReference>
<evidence type="ECO:0000256" key="1">
    <source>
        <dbReference type="ARBA" id="ARBA00004196"/>
    </source>
</evidence>
<dbReference type="Pfam" id="PF25984">
    <property type="entry name" value="BSH_YknX"/>
    <property type="match status" value="1"/>
</dbReference>
<feature type="compositionally biased region" description="Low complexity" evidence="4">
    <location>
        <begin position="247"/>
        <end position="258"/>
    </location>
</feature>
<reference evidence="6" key="2">
    <citation type="submission" date="2021-04" db="EMBL/GenBank/DDBJ databases">
        <authorList>
            <person name="Gilroy R."/>
        </authorList>
    </citation>
    <scope>NUCLEOTIDE SEQUENCE</scope>
    <source>
        <strain evidence="6">1068</strain>
    </source>
</reference>
<comment type="subcellular location">
    <subcellularLocation>
        <location evidence="1">Cell envelope</location>
    </subcellularLocation>
</comment>
<feature type="coiled-coil region" evidence="3">
    <location>
        <begin position="103"/>
        <end position="137"/>
    </location>
</feature>
<evidence type="ECO:0000259" key="5">
    <source>
        <dbReference type="Pfam" id="PF25984"/>
    </source>
</evidence>
<feature type="region of interest" description="Disordered" evidence="4">
    <location>
        <begin position="162"/>
        <end position="290"/>
    </location>
</feature>
<dbReference type="EMBL" id="DXBG01000294">
    <property type="protein sequence ID" value="HIZ66702.1"/>
    <property type="molecule type" value="Genomic_DNA"/>
</dbReference>
<evidence type="ECO:0000256" key="4">
    <source>
        <dbReference type="SAM" id="MobiDB-lite"/>
    </source>
</evidence>
<accession>A0A9D2FU31</accession>
<dbReference type="PANTHER" id="PTHR32347">
    <property type="entry name" value="EFFLUX SYSTEM COMPONENT YKNX-RELATED"/>
    <property type="match status" value="1"/>
</dbReference>
<dbReference type="Gene3D" id="2.40.420.20">
    <property type="match status" value="1"/>
</dbReference>
<evidence type="ECO:0000256" key="3">
    <source>
        <dbReference type="SAM" id="Coils"/>
    </source>
</evidence>
<proteinExistence type="predicted"/>
<evidence type="ECO:0000313" key="7">
    <source>
        <dbReference type="Proteomes" id="UP000824056"/>
    </source>
</evidence>
<feature type="domain" description="YknX-like barrel-sandwich hybrid" evidence="5">
    <location>
        <begin position="73"/>
        <end position="511"/>
    </location>
</feature>
<dbReference type="Proteomes" id="UP000824056">
    <property type="component" value="Unassembled WGS sequence"/>
</dbReference>
<name>A0A9D2FU31_9FIRM</name>
<evidence type="ECO:0000256" key="2">
    <source>
        <dbReference type="ARBA" id="ARBA00023054"/>
    </source>
</evidence>